<dbReference type="CDD" id="cd00054">
    <property type="entry name" value="EGF_CA"/>
    <property type="match status" value="22"/>
</dbReference>
<feature type="domain" description="EGF-like" evidence="12">
    <location>
        <begin position="2122"/>
        <end position="2158"/>
    </location>
</feature>
<dbReference type="GO" id="GO:0016020">
    <property type="term" value="C:membrane"/>
    <property type="evidence" value="ECO:0007669"/>
    <property type="project" value="UniProtKB-SubCell"/>
</dbReference>
<feature type="domain" description="EGF-like" evidence="12">
    <location>
        <begin position="1239"/>
        <end position="1279"/>
    </location>
</feature>
<evidence type="ECO:0000256" key="7">
    <source>
        <dbReference type="ARBA" id="ARBA00023136"/>
    </source>
</evidence>
<feature type="domain" description="EGF-like" evidence="12">
    <location>
        <begin position="1320"/>
        <end position="1358"/>
    </location>
</feature>
<proteinExistence type="predicted"/>
<dbReference type="GO" id="GO:0005509">
    <property type="term" value="F:calcium ion binding"/>
    <property type="evidence" value="ECO:0007669"/>
    <property type="project" value="InterPro"/>
</dbReference>
<dbReference type="SUPFAM" id="SSF57196">
    <property type="entry name" value="EGF/Laminin"/>
    <property type="match status" value="4"/>
</dbReference>
<dbReference type="FunFam" id="2.10.25.10:FF:000017">
    <property type="entry name" value="latent-transforming growth factor beta-binding protein 4 isoform X1"/>
    <property type="match status" value="3"/>
</dbReference>
<keyword evidence="6" id="KW-0677">Repeat</keyword>
<evidence type="ECO:0000256" key="4">
    <source>
        <dbReference type="ARBA" id="ARBA00022536"/>
    </source>
</evidence>
<dbReference type="OrthoDB" id="283575at2759"/>
<dbReference type="GO" id="GO:0071944">
    <property type="term" value="C:cell periphery"/>
    <property type="evidence" value="ECO:0007669"/>
    <property type="project" value="UniProtKB-ARBA"/>
</dbReference>
<feature type="domain" description="EGF-like" evidence="12">
    <location>
        <begin position="1931"/>
        <end position="1964"/>
    </location>
</feature>
<dbReference type="Pfam" id="PF07645">
    <property type="entry name" value="EGF_CA"/>
    <property type="match status" value="21"/>
</dbReference>
<dbReference type="FunFam" id="2.10.25.10:FF:000014">
    <property type="entry name" value="Latent-transforming growth factor beta-binding protein 3"/>
    <property type="match status" value="2"/>
</dbReference>
<feature type="domain" description="EGF-like" evidence="12">
    <location>
        <begin position="2046"/>
        <end position="2087"/>
    </location>
</feature>
<dbReference type="InterPro" id="IPR001881">
    <property type="entry name" value="EGF-like_Ca-bd_dom"/>
</dbReference>
<evidence type="ECO:0000313" key="17">
    <source>
        <dbReference type="Proteomes" id="UP000007110"/>
    </source>
</evidence>
<feature type="domain" description="EGF-like" evidence="12">
    <location>
        <begin position="1766"/>
        <end position="1806"/>
    </location>
</feature>
<feature type="domain" description="VWFD" evidence="15">
    <location>
        <begin position="353"/>
        <end position="566"/>
    </location>
</feature>
<keyword evidence="7 11" id="KW-0472">Membrane</keyword>
<dbReference type="RefSeq" id="XP_030844972.1">
    <property type="nucleotide sequence ID" value="XM_030989112.1"/>
</dbReference>
<feature type="domain" description="EGF-like" evidence="12">
    <location>
        <begin position="1036"/>
        <end position="1077"/>
    </location>
</feature>
<evidence type="ECO:0000256" key="8">
    <source>
        <dbReference type="ARBA" id="ARBA00023157"/>
    </source>
</evidence>
<dbReference type="Gene3D" id="2.60.40.10">
    <property type="entry name" value="Immunoglobulins"/>
    <property type="match status" value="1"/>
</dbReference>
<dbReference type="SMART" id="SM00179">
    <property type="entry name" value="EGF_CA"/>
    <property type="match status" value="31"/>
</dbReference>
<keyword evidence="17" id="KW-1185">Reference proteome</keyword>
<dbReference type="FunFam" id="2.10.25.10:FF:000005">
    <property type="entry name" value="Fibrillin 2"/>
    <property type="match status" value="2"/>
</dbReference>
<feature type="domain" description="EGF-like" evidence="12">
    <location>
        <begin position="2278"/>
        <end position="2314"/>
    </location>
</feature>
<dbReference type="GO" id="GO:0005201">
    <property type="term" value="F:extracellular matrix structural constituent"/>
    <property type="evidence" value="ECO:0000318"/>
    <property type="project" value="GO_Central"/>
</dbReference>
<feature type="domain" description="EGF-like" evidence="12">
    <location>
        <begin position="1400"/>
        <end position="1441"/>
    </location>
</feature>
<feature type="domain" description="EGF-like" evidence="12">
    <location>
        <begin position="2088"/>
        <end position="2120"/>
    </location>
</feature>
<dbReference type="InterPro" id="IPR009030">
    <property type="entry name" value="Growth_fac_rcpt_cys_sf"/>
</dbReference>
<feature type="disulfide bond" evidence="10">
    <location>
        <begin position="2504"/>
        <end position="2513"/>
    </location>
</feature>
<comment type="subcellular location">
    <subcellularLocation>
        <location evidence="1">Membrane</location>
    </subcellularLocation>
    <subcellularLocation>
        <location evidence="2">Secreted</location>
    </subcellularLocation>
</comment>
<dbReference type="InterPro" id="IPR018097">
    <property type="entry name" value="EGF_Ca-bd_CS"/>
</dbReference>
<keyword evidence="11" id="KW-1133">Transmembrane helix</keyword>
<dbReference type="SUPFAM" id="SSF49313">
    <property type="entry name" value="Cadherin-like"/>
    <property type="match status" value="1"/>
</dbReference>
<feature type="domain" description="NIDO" evidence="14">
    <location>
        <begin position="35"/>
        <end position="193"/>
    </location>
</feature>
<dbReference type="PROSITE" id="PS00022">
    <property type="entry name" value="EGF_1"/>
    <property type="match status" value="5"/>
</dbReference>
<feature type="disulfide bond" evidence="10">
    <location>
        <begin position="2148"/>
        <end position="2157"/>
    </location>
</feature>
<evidence type="ECO:0000256" key="2">
    <source>
        <dbReference type="ARBA" id="ARBA00004613"/>
    </source>
</evidence>
<dbReference type="Pfam" id="PF05345">
    <property type="entry name" value="He_PIG"/>
    <property type="match status" value="1"/>
</dbReference>
<dbReference type="SMART" id="SM00181">
    <property type="entry name" value="EGF"/>
    <property type="match status" value="38"/>
</dbReference>
<evidence type="ECO:0000256" key="5">
    <source>
        <dbReference type="ARBA" id="ARBA00022729"/>
    </source>
</evidence>
<organism evidence="16 17">
    <name type="scientific">Strongylocentrotus purpuratus</name>
    <name type="common">Purple sea urchin</name>
    <dbReference type="NCBI Taxonomy" id="7668"/>
    <lineage>
        <taxon>Eukaryota</taxon>
        <taxon>Metazoa</taxon>
        <taxon>Echinodermata</taxon>
        <taxon>Eleutherozoa</taxon>
        <taxon>Echinozoa</taxon>
        <taxon>Echinoidea</taxon>
        <taxon>Euechinoidea</taxon>
        <taxon>Echinacea</taxon>
        <taxon>Camarodonta</taxon>
        <taxon>Echinidea</taxon>
        <taxon>Strongylocentrotidae</taxon>
        <taxon>Strongylocentrotus</taxon>
    </lineage>
</organism>
<evidence type="ECO:0000256" key="3">
    <source>
        <dbReference type="ARBA" id="ARBA00022525"/>
    </source>
</evidence>
<reference evidence="16" key="2">
    <citation type="submission" date="2021-01" db="UniProtKB">
        <authorList>
            <consortium name="EnsemblMetazoa"/>
        </authorList>
    </citation>
    <scope>IDENTIFICATION</scope>
</reference>
<keyword evidence="11" id="KW-0812">Transmembrane</keyword>
<keyword evidence="8 10" id="KW-1015">Disulfide bond</keyword>
<feature type="domain" description="EGF-like" evidence="12">
    <location>
        <begin position="2004"/>
        <end position="2041"/>
    </location>
</feature>
<feature type="domain" description="EGF-like" evidence="12">
    <location>
        <begin position="995"/>
        <end position="1035"/>
    </location>
</feature>
<feature type="domain" description="EGF-like" evidence="12">
    <location>
        <begin position="2202"/>
        <end position="2236"/>
    </location>
</feature>
<evidence type="ECO:0000256" key="11">
    <source>
        <dbReference type="SAM" id="Phobius"/>
    </source>
</evidence>
<feature type="domain" description="EGF-like" evidence="12">
    <location>
        <begin position="953"/>
        <end position="994"/>
    </location>
</feature>
<keyword evidence="4 10" id="KW-0245">EGF-like domain</keyword>
<accession>A0A7M7T0I8</accession>
<feature type="domain" description="EGF-like" evidence="12">
    <location>
        <begin position="1485"/>
        <end position="1527"/>
    </location>
</feature>
<reference evidence="17" key="1">
    <citation type="submission" date="2015-02" db="EMBL/GenBank/DDBJ databases">
        <title>Genome sequencing for Strongylocentrotus purpuratus.</title>
        <authorList>
            <person name="Murali S."/>
            <person name="Liu Y."/>
            <person name="Vee V."/>
            <person name="English A."/>
            <person name="Wang M."/>
            <person name="Skinner E."/>
            <person name="Han Y."/>
            <person name="Muzny D.M."/>
            <person name="Worley K.C."/>
            <person name="Gibbs R.A."/>
        </authorList>
    </citation>
    <scope>NUCLEOTIDE SEQUENCE</scope>
</reference>
<keyword evidence="5" id="KW-0732">Signal</keyword>
<dbReference type="PROSITE" id="PS50026">
    <property type="entry name" value="EGF_3"/>
    <property type="match status" value="30"/>
</dbReference>
<dbReference type="PROSITE" id="PS51233">
    <property type="entry name" value="VWFD"/>
    <property type="match status" value="1"/>
</dbReference>
<dbReference type="Gene3D" id="2.10.25.10">
    <property type="entry name" value="Laminin"/>
    <property type="match status" value="34"/>
</dbReference>
<dbReference type="Proteomes" id="UP000007110">
    <property type="component" value="Unassembled WGS sequence"/>
</dbReference>
<dbReference type="SMART" id="SM00539">
    <property type="entry name" value="NIDO"/>
    <property type="match status" value="1"/>
</dbReference>
<evidence type="ECO:0000256" key="9">
    <source>
        <dbReference type="ARBA" id="ARBA00023180"/>
    </source>
</evidence>
<dbReference type="FunFam" id="2.10.25.10:FF:000068">
    <property type="entry name" value="Latent transforming growth factor beta binding protein 3"/>
    <property type="match status" value="1"/>
</dbReference>
<keyword evidence="9" id="KW-0325">Glycoprotein</keyword>
<feature type="domain" description="EGF-like" evidence="12">
    <location>
        <begin position="1682"/>
        <end position="1719"/>
    </location>
</feature>
<feature type="domain" description="EGF-like" evidence="12">
    <location>
        <begin position="1966"/>
        <end position="2002"/>
    </location>
</feature>
<dbReference type="InterPro" id="IPR050751">
    <property type="entry name" value="ECM_structural_protein"/>
</dbReference>
<dbReference type="PANTHER" id="PTHR24034">
    <property type="entry name" value="EGF-LIKE DOMAIN-CONTAINING PROTEIN"/>
    <property type="match status" value="1"/>
</dbReference>
<comment type="caution">
    <text evidence="10">Lacks conserved residue(s) required for the propagation of feature annotation.</text>
</comment>
<dbReference type="Pfam" id="PF12947">
    <property type="entry name" value="EGF_3"/>
    <property type="match status" value="7"/>
</dbReference>
<sequence length="2640" mass="281475">MIEFSNDKCSIDKSLVRYTNPSLFTTTDGDASVAVLGAAVDLSIGDPKIFYQLQDEYDFSDNNGGSLLQALKSRLNRADSELSETNPIVALKITWEGIQPPGSQPGEETNTYQAVVFTDGKQTGVMMNYQAGDLQWLTQSKPLPARVGYSNIDDVMNLYEDTDQDTIYNSYRRDLVTGNTGQTGSYIYRLDLNGADFVNPCVECLIWYENDLSVTYNYPDASVCPCSRKQAASDVNFRRCTFPRGNDPDFSSASYNSVKCFQSTTDGDEGFRCNYINNALVTDYQNLWESSNFQALLLTRSLRRNDALYDEWKSEDVVPRQMCCERAILSEGYCDLYEERRPQASCEGYNPPNSAQGAGDPHFLTFDGRMYSFNGFGEYIMMQYNNNDPFVLQTRTGVAFRNGEPVNTGTVFTGFAATQGITNVSFTLNDDRTELLLSVNQTSVDITSLEADGYDSADPTFNLYSDDEAAESETAIIVTFKLPDIPSSGLRVVFRTGILLGNSFVPREYATGGIGNGLFGLMNGDKNDDFQYRDGTIIMDTAEKNLTEREIFDFGQSWMISPSESLFDYGDRDWSHYNDPDYVPPFLSELIAADPDLAAEAKAFCGDSEACLFDSLAVDPSVGLDTLSSNNAFEIQLSDLNNFPPNITSVIETSLTDALSESGILRVTVDQTVTLQITASDPNDGDVVQYSLQGVQPGATIDQNTGLFTWTPPSLDVSMIEIVATDDFGASTLLAYKVRVCQCSNDGVCNFDNLAANQDLNNNGFTVVTCTCEVGWSGDHCGVDFDSCQRSPCYEGVFCSDLPPPSVMPMCGPCPPSLTGDGLTCFDVDECANDTLNECDQNCDNRLNGYDCTCNDGFTLDMDQRRCNDINECILGTHGCQNNSLCNNTIGSYQCYCEVGFSPITNDNVNCEDIDECTVESQCDAEATCGNNEGSFICTCNEGYVGDGTTCTDMNECLDESLNDCASQSTCDNSPGSFSCACDGGWVGNGTYCEDANECSTNDDDCSDDATCENNPGSYLCTCNAGYVGNGIECFDIDECASEDDNCTMSALCVNTNGLFECQCADGYRKSLQGECEDANECDDDPNCDMDAQCVNTNGSFVCSCNEGFQGNGFACEDIDECTLGTHDCQQSCINDSPGFNCSCFSGFILMNDNKTCMVTESCDLECGSGVCINSTDGEICVCDQTGYEFNSTINNCTDVNECLGENRCEMDCDNIPGGYDCSCVTGFLLDVNGRSCSDRDECLDGTQDCDTNAACSNTEGSFSCSCNDGYTGNGAMCTNTDECLSTSPCHVFANCMDTNGSFNCMCMPGFSGNGFSCVDNNECDQSPCDENAACNNTDGSFSCTCLEGYTGNGLSCSNINECEVDPPCGVYADCSDNEGSFTCSCLPGFQGDPYAACTDIIECQNPSLFTCHQLASCVNTLGNYSCECNNGYEGDGISCSDQDECSDVLQFCGPNSNCSNSVGSYECMCSEGYVRENMDSNCTDFNECDNVQNTCPPDISSCVNTDGDFMCTCASGYQNDSPKTCNDTNECAESTRVCSDSRECINTVGDFRCICTEGFAEIEGSCEASLTLQLRVRFEAILGALIAANPSIIESATNQEQLERDMLMFLQGISELGDSVFMATISDVNVTGPYAVIDFRTDVETTLNINDTVLESLFNIAILDNRRFGVSGAENIVNQEDVDECADDPVPCTNGMCTNTIGSFFCTCNDGYIENGARTGCNDIDECEKDSTLCANGICVNTDGSYTCNCDVGFQLDVTGVNCSDINECDAGNLCANGICQNNEGSYMCSCIPGFAVDSTGTTCDDIIECEDPSLCVDGTCNNIMGTFSCDCNDGYEKNINGKACNDIDECANIPNPCGNGTCNNIDGTYGCTCHPGFEANESGTACNDIIECAGNANPCGDGECTNTDGSYMCICDSGFRLSVDGSTCDAECGGAVCQNGGACGSTNQCDCANTGFTGTMCETNIDECESNPCMNGGSCADEVNSFTCSCADGYTGTLCGTDIDECAKIPNPCGNGTCNNVDGTYECTCDSGFEANESGTACDDVDECAAVANPCGDGECHNTDGSYMCICDSGFRLSVDGSTCDAECGGAVCQNGGACGSTNQCDCANTGFTGTLCETNIDECESNPCTNGGSCADGVNSFTCSCADGYTGTLCGTDINECANIQNPCGNGTCNNVDGTYECTCDSGFEANKNGTACDDVDECAAVANPCGDGECTNTDGSYMCICDSGFRLSVDGSTCDAECGGAVCQNGGACRSTNQCDCANTGFTGTLCETNIDECESNPCMNGGSCADGVNSFTCSCADGYTGTLCGTDVNECELDSSLCSNGRCVNLDGSYTCICNAGFTLVNANSCNALPSSLSTSQVTVKITGQSLNGQTLTYTPELTDRSSAKFMEYEVAFCYIFSQYVREQLGSQLVNANCIVLSFSQGSVVGDVQVELAAESQSVADGLAVSLSALSTNIDQNLSANGQTLVASISAEVQCDQTNCQNGGTCTSAGQPCNCPAGFTGDLCQNAPQGLSNGAIIGIALGVFGFVLVLITCVCCVFVQGVRRNQATKLMLAEQRYDNPSRQNRGFYGNESFNGSDEYNSLEGRRYAVGQALDRLRGTDALRHGDGNFRTPYVVDGSEMYNGVERNPMHY</sequence>
<dbReference type="PROSITE" id="PS01186">
    <property type="entry name" value="EGF_2"/>
    <property type="match status" value="25"/>
</dbReference>
<feature type="domain" description="EGF-like" evidence="12">
    <location>
        <begin position="2480"/>
        <end position="2514"/>
    </location>
</feature>
<feature type="domain" description="AMOP" evidence="13">
    <location>
        <begin position="196"/>
        <end position="341"/>
    </location>
</feature>
<dbReference type="InterPro" id="IPR001846">
    <property type="entry name" value="VWF_type-D"/>
</dbReference>
<feature type="domain" description="EGF-like" evidence="12">
    <location>
        <begin position="2243"/>
        <end position="2276"/>
    </location>
</feature>
<evidence type="ECO:0000256" key="6">
    <source>
        <dbReference type="ARBA" id="ARBA00022737"/>
    </source>
</evidence>
<feature type="domain" description="EGF-like" evidence="12">
    <location>
        <begin position="1078"/>
        <end position="1117"/>
    </location>
</feature>
<dbReference type="KEGG" id="spu:100891475"/>
<feature type="domain" description="EGF-like" evidence="12">
    <location>
        <begin position="1359"/>
        <end position="1399"/>
    </location>
</feature>
<dbReference type="FunFam" id="2.10.25.10:FF:000038">
    <property type="entry name" value="Fibrillin 2"/>
    <property type="match status" value="9"/>
</dbReference>
<protein>
    <submittedName>
        <fullName evidence="16">Uncharacterized protein</fullName>
    </submittedName>
</protein>
<evidence type="ECO:0000256" key="1">
    <source>
        <dbReference type="ARBA" id="ARBA00004370"/>
    </source>
</evidence>
<dbReference type="InterPro" id="IPR000742">
    <property type="entry name" value="EGF"/>
</dbReference>
<dbReference type="InterPro" id="IPR005533">
    <property type="entry name" value="AMOP_dom"/>
</dbReference>
<dbReference type="InterPro" id="IPR003886">
    <property type="entry name" value="NIDO_dom"/>
</dbReference>
<dbReference type="PROSITE" id="PS51220">
    <property type="entry name" value="NIDO"/>
    <property type="match status" value="1"/>
</dbReference>
<dbReference type="SUPFAM" id="SSF57184">
    <property type="entry name" value="Growth factor receptor domain"/>
    <property type="match status" value="10"/>
</dbReference>
<dbReference type="PROSITE" id="PS00010">
    <property type="entry name" value="ASX_HYDROXYL"/>
    <property type="match status" value="27"/>
</dbReference>
<feature type="domain" description="EGF-like" evidence="12">
    <location>
        <begin position="1280"/>
        <end position="1317"/>
    </location>
</feature>
<keyword evidence="3" id="KW-0964">Secreted</keyword>
<dbReference type="GO" id="GO:0007160">
    <property type="term" value="P:cell-matrix adhesion"/>
    <property type="evidence" value="ECO:0007669"/>
    <property type="project" value="InterPro"/>
</dbReference>
<dbReference type="InterPro" id="IPR015919">
    <property type="entry name" value="Cadherin-like_sf"/>
</dbReference>
<dbReference type="InterPro" id="IPR024731">
    <property type="entry name" value="NELL2-like_EGF"/>
</dbReference>
<dbReference type="InterPro" id="IPR000152">
    <property type="entry name" value="EGF-type_Asp/Asn_hydroxyl_site"/>
</dbReference>
<feature type="transmembrane region" description="Helical" evidence="11">
    <location>
        <begin position="2524"/>
        <end position="2548"/>
    </location>
</feature>
<dbReference type="PROSITE" id="PS01187">
    <property type="entry name" value="EGF_CA"/>
    <property type="match status" value="11"/>
</dbReference>
<dbReference type="EnsemblMetazoa" id="XM_030989112">
    <property type="protein sequence ID" value="XP_030844972"/>
    <property type="gene ID" value="LOC100891475"/>
</dbReference>
<evidence type="ECO:0000256" key="10">
    <source>
        <dbReference type="PROSITE-ProRule" id="PRU00076"/>
    </source>
</evidence>
<feature type="domain" description="EGF-like" evidence="12">
    <location>
        <begin position="913"/>
        <end position="952"/>
    </location>
</feature>
<evidence type="ECO:0000259" key="15">
    <source>
        <dbReference type="PROSITE" id="PS51233"/>
    </source>
</evidence>
<evidence type="ECO:0000259" key="13">
    <source>
        <dbReference type="PROSITE" id="PS50856"/>
    </source>
</evidence>
<dbReference type="GeneID" id="100891475"/>
<evidence type="ECO:0000259" key="14">
    <source>
        <dbReference type="PROSITE" id="PS51220"/>
    </source>
</evidence>
<dbReference type="GO" id="GO:0005576">
    <property type="term" value="C:extracellular region"/>
    <property type="evidence" value="ECO:0000318"/>
    <property type="project" value="GO_Central"/>
</dbReference>
<feature type="domain" description="EGF-like" evidence="12">
    <location>
        <begin position="1848"/>
        <end position="1885"/>
    </location>
</feature>
<feature type="domain" description="EGF-like" evidence="12">
    <location>
        <begin position="1724"/>
        <end position="1765"/>
    </location>
</feature>
<feature type="disulfide bond" evidence="10">
    <location>
        <begin position="1992"/>
        <end position="2001"/>
    </location>
</feature>
<dbReference type="PANTHER" id="PTHR24034:SF89">
    <property type="entry name" value="COMPLEMENT COMPONENT C1Q RECEPTOR"/>
    <property type="match status" value="1"/>
</dbReference>
<evidence type="ECO:0000313" key="16">
    <source>
        <dbReference type="EnsemblMetazoa" id="XP_030844972"/>
    </source>
</evidence>
<dbReference type="OMA" id="ECENDQG"/>
<dbReference type="PROSITE" id="PS50856">
    <property type="entry name" value="AMOP"/>
    <property type="match status" value="1"/>
</dbReference>
<feature type="domain" description="EGF-like" evidence="12">
    <location>
        <begin position="2316"/>
        <end position="2353"/>
    </location>
</feature>
<dbReference type="InterPro" id="IPR049883">
    <property type="entry name" value="NOTCH1_EGF-like"/>
</dbReference>
<feature type="domain" description="EGF-like" evidence="12">
    <location>
        <begin position="2160"/>
        <end position="2201"/>
    </location>
</feature>
<dbReference type="InterPro" id="IPR013783">
    <property type="entry name" value="Ig-like_fold"/>
</dbReference>
<dbReference type="Pfam" id="PF06119">
    <property type="entry name" value="NIDO"/>
    <property type="match status" value="1"/>
</dbReference>
<evidence type="ECO:0000259" key="12">
    <source>
        <dbReference type="PROSITE" id="PS50026"/>
    </source>
</evidence>
<feature type="domain" description="EGF-like" evidence="12">
    <location>
        <begin position="1528"/>
        <end position="1568"/>
    </location>
</feature>
<dbReference type="FunFam" id="2.10.25.10:FF:000003">
    <property type="entry name" value="fibrillin-1 isoform X1"/>
    <property type="match status" value="2"/>
</dbReference>
<feature type="domain" description="EGF-like" evidence="12">
    <location>
        <begin position="869"/>
        <end position="912"/>
    </location>
</feature>
<dbReference type="FunFam" id="2.10.25.10:FF:000122">
    <property type="entry name" value="Protein crumbs homolog 2"/>
    <property type="match status" value="3"/>
</dbReference>
<dbReference type="Pfam" id="PF00008">
    <property type="entry name" value="EGF"/>
    <property type="match status" value="3"/>
</dbReference>
<name>A0A7M7T0I8_STRPU</name>
<dbReference type="InParanoid" id="A0A7M7T0I8"/>
<feature type="disulfide bond" evidence="10">
    <location>
        <begin position="2304"/>
        <end position="2313"/>
    </location>
</feature>
<feature type="domain" description="EGF-like" evidence="12">
    <location>
        <begin position="1442"/>
        <end position="1484"/>
    </location>
</feature>